<sequence>MRITFLGTSSGAPTRNRNVSSVALQLPEQGVLWLFDCGEGTQHQILRSPLRLSHLERIFITHLHGDHLFGLPGLLASRAMQNGGTTPVTLYGPVGLEEYVRLSLDISRSRPNYPIAVQTVRPGLIYEDKRFEVWAAPMRHRIECYGYAVIEKPLPGRFDVERARALGIPEGPLYGRLKAGEVIRLEDGRIIDGKTLVGPPRPGRKVVYCGDTIYTPKAVELAKGADLLIHEATYTNEELEHAKRGMHSTAEMAARTAAEAEVRCLILTHFSARYETGDKMNTLLQEAQAVFPNTLVAYDFMVYEVPRREPQ</sequence>
<dbReference type="Gene3D" id="3.60.15.10">
    <property type="entry name" value="Ribonuclease Z/Hydroxyacylglutathione hydrolase-like"/>
    <property type="match status" value="1"/>
</dbReference>
<reference evidence="13" key="1">
    <citation type="submission" date="2013-03" db="EMBL/GenBank/DDBJ databases">
        <title>Genome sequence of Chthonomonas calidirosea, the first sequenced genome from the Armatimonadetes phylum (formally candidate division OP10).</title>
        <authorList>
            <person name="Lee K.C.Y."/>
            <person name="Morgan X.C."/>
            <person name="Dunfield P.F."/>
            <person name="Tamas I."/>
            <person name="Houghton K.M."/>
            <person name="Vyssotski M."/>
            <person name="Ryan J.L.J."/>
            <person name="Lagutin K."/>
            <person name="McDonald I.R."/>
            <person name="Stott M.B."/>
        </authorList>
    </citation>
    <scope>NUCLEOTIDE SEQUENCE [LARGE SCALE GENOMIC DNA]</scope>
    <source>
        <strain evidence="13">DSM 23976 / ICMP 18418 / T49</strain>
    </source>
</reference>
<organism evidence="12 13">
    <name type="scientific">Chthonomonas calidirosea (strain DSM 23976 / ICMP 18418 / T49)</name>
    <dbReference type="NCBI Taxonomy" id="1303518"/>
    <lineage>
        <taxon>Bacteria</taxon>
        <taxon>Bacillati</taxon>
        <taxon>Armatimonadota</taxon>
        <taxon>Chthonomonadia</taxon>
        <taxon>Chthonomonadales</taxon>
        <taxon>Chthonomonadaceae</taxon>
        <taxon>Chthonomonas</taxon>
    </lineage>
</organism>
<dbReference type="GO" id="GO:0042802">
    <property type="term" value="F:identical protein binding"/>
    <property type="evidence" value="ECO:0007669"/>
    <property type="project" value="UniProtKB-ARBA"/>
</dbReference>
<comment type="subunit">
    <text evidence="1 10">Homodimer.</text>
</comment>
<comment type="function">
    <text evidence="9 10">Zinc phosphodiesterase, which displays some tRNA 3'-processing endonuclease activity. Probably involved in tRNA maturation, by removing a 3'-trailer from precursor tRNA.</text>
</comment>
<proteinExistence type="inferred from homology"/>
<keyword evidence="3 10" id="KW-0819">tRNA processing</keyword>
<evidence type="ECO:0000259" key="11">
    <source>
        <dbReference type="SMART" id="SM00849"/>
    </source>
</evidence>
<feature type="binding site" evidence="10">
    <location>
        <position position="62"/>
    </location>
    <ligand>
        <name>Zn(2+)</name>
        <dbReference type="ChEBI" id="CHEBI:29105"/>
        <label>1</label>
        <note>catalytic</note>
    </ligand>
</feature>
<dbReference type="SUPFAM" id="SSF56281">
    <property type="entry name" value="Metallo-hydrolase/oxidoreductase"/>
    <property type="match status" value="1"/>
</dbReference>
<dbReference type="PANTHER" id="PTHR46018">
    <property type="entry name" value="ZINC PHOSPHODIESTERASE ELAC PROTEIN 1"/>
    <property type="match status" value="1"/>
</dbReference>
<name>S0ESC5_CHTCT</name>
<evidence type="ECO:0000313" key="12">
    <source>
        <dbReference type="EMBL" id="CCW34126.1"/>
    </source>
</evidence>
<dbReference type="NCBIfam" id="NF000801">
    <property type="entry name" value="PRK00055.1-3"/>
    <property type="match status" value="1"/>
</dbReference>
<keyword evidence="5 10" id="KW-0479">Metal-binding</keyword>
<dbReference type="CDD" id="cd07717">
    <property type="entry name" value="RNaseZ_ZiPD-like_MBL-fold"/>
    <property type="match status" value="1"/>
</dbReference>
<dbReference type="InParanoid" id="S0ESC5"/>
<dbReference type="OrthoDB" id="9800940at2"/>
<protein>
    <recommendedName>
        <fullName evidence="2 10">Ribonuclease Z</fullName>
        <shortName evidence="10">RNase Z</shortName>
        <ecNumber evidence="2 10">3.1.26.11</ecNumber>
    </recommendedName>
    <alternativeName>
        <fullName evidence="10">tRNA 3 endonuclease</fullName>
    </alternativeName>
    <alternativeName>
        <fullName evidence="10">tRNase Z</fullName>
    </alternativeName>
</protein>
<dbReference type="SMART" id="SM00849">
    <property type="entry name" value="Lactamase_B"/>
    <property type="match status" value="1"/>
</dbReference>
<dbReference type="PATRIC" id="fig|1303518.3.peg.293"/>
<dbReference type="FunFam" id="3.60.15.10:FF:000002">
    <property type="entry name" value="Ribonuclease Z"/>
    <property type="match status" value="1"/>
</dbReference>
<dbReference type="STRING" id="454171.CP488_00868"/>
<keyword evidence="4 10" id="KW-0540">Nuclease</keyword>
<dbReference type="NCBIfam" id="TIGR02651">
    <property type="entry name" value="RNase_Z"/>
    <property type="match status" value="1"/>
</dbReference>
<evidence type="ECO:0000313" key="13">
    <source>
        <dbReference type="Proteomes" id="UP000014227"/>
    </source>
</evidence>
<keyword evidence="8 10" id="KW-0862">Zinc</keyword>
<evidence type="ECO:0000256" key="9">
    <source>
        <dbReference type="ARBA" id="ARBA00057812"/>
    </source>
</evidence>
<dbReference type="Proteomes" id="UP000014227">
    <property type="component" value="Chromosome I"/>
</dbReference>
<feature type="binding site" evidence="10">
    <location>
        <position position="140"/>
    </location>
    <ligand>
        <name>Zn(2+)</name>
        <dbReference type="ChEBI" id="CHEBI:29105"/>
        <label>1</label>
        <note>catalytic</note>
    </ligand>
</feature>
<dbReference type="InterPro" id="IPR001279">
    <property type="entry name" value="Metallo-B-lactamas"/>
</dbReference>
<dbReference type="HAMAP" id="MF_01818">
    <property type="entry name" value="RNase_Z_BN"/>
    <property type="match status" value="1"/>
</dbReference>
<dbReference type="eggNOG" id="COG1234">
    <property type="taxonomic scope" value="Bacteria"/>
</dbReference>
<dbReference type="EMBL" id="HF951689">
    <property type="protein sequence ID" value="CCW34126.1"/>
    <property type="molecule type" value="Genomic_DNA"/>
</dbReference>
<evidence type="ECO:0000256" key="6">
    <source>
        <dbReference type="ARBA" id="ARBA00022759"/>
    </source>
</evidence>
<dbReference type="Pfam" id="PF12706">
    <property type="entry name" value="Lactamase_B_2"/>
    <property type="match status" value="1"/>
</dbReference>
<feature type="binding site" evidence="10">
    <location>
        <position position="64"/>
    </location>
    <ligand>
        <name>Zn(2+)</name>
        <dbReference type="ChEBI" id="CHEBI:29105"/>
        <label>1</label>
        <note>catalytic</note>
    </ligand>
</feature>
<feature type="binding site" evidence="10">
    <location>
        <position position="211"/>
    </location>
    <ligand>
        <name>Zn(2+)</name>
        <dbReference type="ChEBI" id="CHEBI:29105"/>
        <label>2</label>
        <note>catalytic</note>
    </ligand>
</feature>
<gene>
    <name evidence="10" type="primary">rnz</name>
    <name evidence="12" type="ORF">CCALI_00289</name>
</gene>
<dbReference type="KEGG" id="ccz:CCALI_00289"/>
<evidence type="ECO:0000256" key="1">
    <source>
        <dbReference type="ARBA" id="ARBA00011738"/>
    </source>
</evidence>
<dbReference type="RefSeq" id="WP_016481689.1">
    <property type="nucleotide sequence ID" value="NC_021487.1"/>
</dbReference>
<dbReference type="InterPro" id="IPR036866">
    <property type="entry name" value="RibonucZ/Hydroxyglut_hydro"/>
</dbReference>
<comment type="cofactor">
    <cofactor evidence="10">
        <name>Zn(2+)</name>
        <dbReference type="ChEBI" id="CHEBI:29105"/>
    </cofactor>
    <text evidence="10">Binds 2 Zn(2+) ions.</text>
</comment>
<feature type="active site" description="Proton acceptor" evidence="10">
    <location>
        <position position="66"/>
    </location>
</feature>
<dbReference type="InterPro" id="IPR013471">
    <property type="entry name" value="RNase_Z/BN"/>
</dbReference>
<evidence type="ECO:0000256" key="8">
    <source>
        <dbReference type="ARBA" id="ARBA00022833"/>
    </source>
</evidence>
<dbReference type="EC" id="3.1.26.11" evidence="2 10"/>
<dbReference type="HOGENOM" id="CLU_031317_2_0_0"/>
<evidence type="ECO:0000256" key="7">
    <source>
        <dbReference type="ARBA" id="ARBA00022801"/>
    </source>
</evidence>
<evidence type="ECO:0000256" key="5">
    <source>
        <dbReference type="ARBA" id="ARBA00022723"/>
    </source>
</evidence>
<accession>S0ESC5</accession>
<feature type="binding site" evidence="10">
    <location>
        <position position="211"/>
    </location>
    <ligand>
        <name>Zn(2+)</name>
        <dbReference type="ChEBI" id="CHEBI:29105"/>
        <label>1</label>
        <note>catalytic</note>
    </ligand>
</feature>
<keyword evidence="13" id="KW-1185">Reference proteome</keyword>
<keyword evidence="7 10" id="KW-0378">Hydrolase</keyword>
<comment type="similarity">
    <text evidence="10">Belongs to the RNase Z family.</text>
</comment>
<dbReference type="AlphaFoldDB" id="S0ESC5"/>
<dbReference type="Pfam" id="PF23023">
    <property type="entry name" value="Anti-Pycsar_Apyc1"/>
    <property type="match status" value="1"/>
</dbReference>
<evidence type="ECO:0000256" key="2">
    <source>
        <dbReference type="ARBA" id="ARBA00012477"/>
    </source>
</evidence>
<feature type="domain" description="Metallo-beta-lactamase" evidence="11">
    <location>
        <begin position="18"/>
        <end position="269"/>
    </location>
</feature>
<feature type="binding site" evidence="10">
    <location>
        <position position="66"/>
    </location>
    <ligand>
        <name>Zn(2+)</name>
        <dbReference type="ChEBI" id="CHEBI:29105"/>
        <label>2</label>
        <note>catalytic</note>
    </ligand>
</feature>
<comment type="catalytic activity">
    <reaction evidence="10">
        <text>Endonucleolytic cleavage of RNA, removing extra 3' nucleotides from tRNA precursor, generating 3' termini of tRNAs. A 3'-hydroxy group is left at the tRNA terminus and a 5'-phosphoryl group is left at the trailer molecule.</text>
        <dbReference type="EC" id="3.1.26.11"/>
    </reaction>
</comment>
<dbReference type="GO" id="GO:0042781">
    <property type="term" value="F:3'-tRNA processing endoribonuclease activity"/>
    <property type="evidence" value="ECO:0007669"/>
    <property type="project" value="UniProtKB-UniRule"/>
</dbReference>
<feature type="binding site" evidence="10">
    <location>
        <position position="269"/>
    </location>
    <ligand>
        <name>Zn(2+)</name>
        <dbReference type="ChEBI" id="CHEBI:29105"/>
        <label>2</label>
        <note>catalytic</note>
    </ligand>
</feature>
<dbReference type="GO" id="GO:0008270">
    <property type="term" value="F:zinc ion binding"/>
    <property type="evidence" value="ECO:0007669"/>
    <property type="project" value="UniProtKB-UniRule"/>
</dbReference>
<dbReference type="PANTHER" id="PTHR46018:SF2">
    <property type="entry name" value="ZINC PHOSPHODIESTERASE ELAC PROTEIN 1"/>
    <property type="match status" value="1"/>
</dbReference>
<evidence type="ECO:0000256" key="10">
    <source>
        <dbReference type="HAMAP-Rule" id="MF_01818"/>
    </source>
</evidence>
<keyword evidence="6 10" id="KW-0255">Endonuclease</keyword>
<evidence type="ECO:0000256" key="3">
    <source>
        <dbReference type="ARBA" id="ARBA00022694"/>
    </source>
</evidence>
<dbReference type="FunCoup" id="S0ESC5">
    <property type="interactions" value="297"/>
</dbReference>
<feature type="binding site" evidence="10">
    <location>
        <position position="67"/>
    </location>
    <ligand>
        <name>Zn(2+)</name>
        <dbReference type="ChEBI" id="CHEBI:29105"/>
        <label>2</label>
        <note>catalytic</note>
    </ligand>
</feature>
<evidence type="ECO:0000256" key="4">
    <source>
        <dbReference type="ARBA" id="ARBA00022722"/>
    </source>
</evidence>